<proteinExistence type="predicted"/>
<feature type="region of interest" description="Disordered" evidence="1">
    <location>
        <begin position="60"/>
        <end position="82"/>
    </location>
</feature>
<dbReference type="Proteomes" id="UP000009169">
    <property type="component" value="Unassembled WGS sequence"/>
</dbReference>
<organism evidence="2 3">
    <name type="scientific">Trichophyton equinum (strain ATCC MYA-4606 / CBS 127.97)</name>
    <name type="common">Horse ringworm fungus</name>
    <dbReference type="NCBI Taxonomy" id="559882"/>
    <lineage>
        <taxon>Eukaryota</taxon>
        <taxon>Fungi</taxon>
        <taxon>Dikarya</taxon>
        <taxon>Ascomycota</taxon>
        <taxon>Pezizomycotina</taxon>
        <taxon>Eurotiomycetes</taxon>
        <taxon>Eurotiomycetidae</taxon>
        <taxon>Onygenales</taxon>
        <taxon>Arthrodermataceae</taxon>
        <taxon>Trichophyton</taxon>
    </lineage>
</organism>
<feature type="compositionally biased region" description="Basic residues" evidence="1">
    <location>
        <begin position="60"/>
        <end position="72"/>
    </location>
</feature>
<evidence type="ECO:0000313" key="2">
    <source>
        <dbReference type="EMBL" id="EGE05466.1"/>
    </source>
</evidence>
<dbReference type="VEuPathDB" id="FungiDB:TEQG_04477"/>
<sequence length="168" mass="18783">MMWCLGGAGTSLSTGGDASTYIEREACLSGCMYGWTYVCTSREGKGKDMSVCMHSRSRHPSQQRIASHRRSSTRVPPASHSRTRQFCMERTMDLLYHIQLRTPSRPNGRPRQPFLQALLPSIRTCRLPMLSLRALLAAAFCFFPASCLAGPPELPSDPRDSFREIPIC</sequence>
<keyword evidence="3" id="KW-1185">Reference proteome</keyword>
<dbReference type="HOGENOM" id="CLU_116871_0_0_1"/>
<evidence type="ECO:0000256" key="1">
    <source>
        <dbReference type="SAM" id="MobiDB-lite"/>
    </source>
</evidence>
<accession>F2PU98</accession>
<evidence type="ECO:0000313" key="3">
    <source>
        <dbReference type="Proteomes" id="UP000009169"/>
    </source>
</evidence>
<reference evidence="3" key="1">
    <citation type="journal article" date="2012" name="MBio">
        <title>Comparative genome analysis of Trichophyton rubrum and related dermatophytes reveals candidate genes involved in infection.</title>
        <authorList>
            <person name="Martinez D.A."/>
            <person name="Oliver B.G."/>
            <person name="Graeser Y."/>
            <person name="Goldberg J.M."/>
            <person name="Li W."/>
            <person name="Martinez-Rossi N.M."/>
            <person name="Monod M."/>
            <person name="Shelest E."/>
            <person name="Barton R.C."/>
            <person name="Birch E."/>
            <person name="Brakhage A.A."/>
            <person name="Chen Z."/>
            <person name="Gurr S.J."/>
            <person name="Heiman D."/>
            <person name="Heitman J."/>
            <person name="Kosti I."/>
            <person name="Rossi A."/>
            <person name="Saif S."/>
            <person name="Samalova M."/>
            <person name="Saunders C.W."/>
            <person name="Shea T."/>
            <person name="Summerbell R.C."/>
            <person name="Xu J."/>
            <person name="Young S."/>
            <person name="Zeng Q."/>
            <person name="Birren B.W."/>
            <person name="Cuomo C.A."/>
            <person name="White T.C."/>
        </authorList>
    </citation>
    <scope>NUCLEOTIDE SEQUENCE [LARGE SCALE GENOMIC DNA]</scope>
    <source>
        <strain evidence="3">ATCC MYA-4606 / CBS 127.97</strain>
    </source>
</reference>
<protein>
    <submittedName>
        <fullName evidence="2">Uncharacterized protein</fullName>
    </submittedName>
</protein>
<name>F2PU98_TRIEC</name>
<dbReference type="EMBL" id="DS995740">
    <property type="protein sequence ID" value="EGE05466.1"/>
    <property type="molecule type" value="Genomic_DNA"/>
</dbReference>
<dbReference type="AlphaFoldDB" id="F2PU98"/>
<gene>
    <name evidence="2" type="ORF">TEQG_04477</name>
</gene>